<proteinExistence type="predicted"/>
<organism evidence="1 2">
    <name type="scientific">Rahnella contaminans</name>
    <dbReference type="NCBI Taxonomy" id="2703882"/>
    <lineage>
        <taxon>Bacteria</taxon>
        <taxon>Pseudomonadati</taxon>
        <taxon>Pseudomonadota</taxon>
        <taxon>Gammaproteobacteria</taxon>
        <taxon>Enterobacterales</taxon>
        <taxon>Yersiniaceae</taxon>
        <taxon>Rahnella</taxon>
    </lineage>
</organism>
<dbReference type="AlphaFoldDB" id="A0A6M2B7D9"/>
<name>A0A6M2B7D9_9GAMM</name>
<dbReference type="EMBL" id="JAADJS010000003">
    <property type="protein sequence ID" value="NGX88394.1"/>
    <property type="molecule type" value="Genomic_DNA"/>
</dbReference>
<evidence type="ECO:0000313" key="2">
    <source>
        <dbReference type="Proteomes" id="UP000476696"/>
    </source>
</evidence>
<reference evidence="1 2" key="1">
    <citation type="submission" date="2020-01" db="EMBL/GenBank/DDBJ databases">
        <authorList>
            <person name="Lee S.D."/>
        </authorList>
    </citation>
    <scope>NUCLEOTIDE SEQUENCE [LARGE SCALE GENOMIC DNA]</scope>
    <source>
        <strain evidence="1 2">Lac-M11</strain>
    </source>
</reference>
<gene>
    <name evidence="1" type="ORF">GW579_15045</name>
</gene>
<accession>A0A6M2B7D9</accession>
<evidence type="ECO:0000313" key="1">
    <source>
        <dbReference type="EMBL" id="NGX88394.1"/>
    </source>
</evidence>
<comment type="caution">
    <text evidence="1">The sequence shown here is derived from an EMBL/GenBank/DDBJ whole genome shotgun (WGS) entry which is preliminary data.</text>
</comment>
<keyword evidence="2" id="KW-1185">Reference proteome</keyword>
<sequence length="114" mass="13582">MNGVDLLKFKASTLESKGLLRRAITIWQDISINPKLSKHDRDQAMRNLNRLTRAIQQKIDIQREKLKSHPDRYKNVESDKEKIMHLYRQGLTTKEIQQITQRSRDFIYNCKKKS</sequence>
<dbReference type="RefSeq" id="WP_152326763.1">
    <property type="nucleotide sequence ID" value="NZ_JAADJS010000003.1"/>
</dbReference>
<reference evidence="1 2" key="2">
    <citation type="submission" date="2020-03" db="EMBL/GenBank/DDBJ databases">
        <title>Rahnella aceri sp. nov., isoated from traditional Jeju Makgeolli.</title>
        <authorList>
            <person name="Kim I.S."/>
            <person name="Jeon D."/>
        </authorList>
    </citation>
    <scope>NUCLEOTIDE SEQUENCE [LARGE SCALE GENOMIC DNA]</scope>
    <source>
        <strain evidence="1 2">Lac-M11</strain>
    </source>
</reference>
<protein>
    <submittedName>
        <fullName evidence="1">Uncharacterized protein</fullName>
    </submittedName>
</protein>
<dbReference type="Proteomes" id="UP000476696">
    <property type="component" value="Unassembled WGS sequence"/>
</dbReference>